<keyword evidence="1" id="KW-1133">Transmembrane helix</keyword>
<evidence type="ECO:0000313" key="3">
    <source>
        <dbReference type="EMBL" id="KIP07976.1"/>
    </source>
</evidence>
<accession>A0A0C3RZT5</accession>
<proteinExistence type="predicted"/>
<sequence length="171" mass="19535">MERSLQSHRLTKLLWQKYTCIAAIALAVYEYVITFEQEMNTVWKRKLNWTSVFLLAIRYTTLLDAILQASLLLAGGELRSIRNRPGYYFGHPYTRDRFCALRVYALSNHSILVAGLVFVYGGWTPFVFDLIISARSTSSFAPPPYNICVISACRSYLYCSSLGERHTVKSA</sequence>
<reference evidence="3 4" key="1">
    <citation type="journal article" date="2014" name="PLoS Genet.">
        <title>Analysis of the Phlebiopsis gigantea genome, transcriptome and secretome provides insight into its pioneer colonization strategies of wood.</title>
        <authorList>
            <person name="Hori C."/>
            <person name="Ishida T."/>
            <person name="Igarashi K."/>
            <person name="Samejima M."/>
            <person name="Suzuki H."/>
            <person name="Master E."/>
            <person name="Ferreira P."/>
            <person name="Ruiz-Duenas F.J."/>
            <person name="Held B."/>
            <person name="Canessa P."/>
            <person name="Larrondo L.F."/>
            <person name="Schmoll M."/>
            <person name="Druzhinina I.S."/>
            <person name="Kubicek C.P."/>
            <person name="Gaskell J.A."/>
            <person name="Kersten P."/>
            <person name="St John F."/>
            <person name="Glasner J."/>
            <person name="Sabat G."/>
            <person name="Splinter BonDurant S."/>
            <person name="Syed K."/>
            <person name="Yadav J."/>
            <person name="Mgbeahuruike A.C."/>
            <person name="Kovalchuk A."/>
            <person name="Asiegbu F.O."/>
            <person name="Lackner G."/>
            <person name="Hoffmeister D."/>
            <person name="Rencoret J."/>
            <person name="Gutierrez A."/>
            <person name="Sun H."/>
            <person name="Lindquist E."/>
            <person name="Barry K."/>
            <person name="Riley R."/>
            <person name="Grigoriev I.V."/>
            <person name="Henrissat B."/>
            <person name="Kues U."/>
            <person name="Berka R.M."/>
            <person name="Martinez A.T."/>
            <person name="Covert S.F."/>
            <person name="Blanchette R.A."/>
            <person name="Cullen D."/>
        </authorList>
    </citation>
    <scope>NUCLEOTIDE SEQUENCE [LARGE SCALE GENOMIC DNA]</scope>
    <source>
        <strain evidence="3 4">11061_1 CR5-6</strain>
    </source>
</reference>
<name>A0A0C3RZT5_PHLG1</name>
<feature type="domain" description="DUF6533" evidence="2">
    <location>
        <begin position="18"/>
        <end position="63"/>
    </location>
</feature>
<evidence type="ECO:0000256" key="1">
    <source>
        <dbReference type="SAM" id="Phobius"/>
    </source>
</evidence>
<organism evidence="3 4">
    <name type="scientific">Phlebiopsis gigantea (strain 11061_1 CR5-6)</name>
    <name type="common">White-rot fungus</name>
    <name type="synonym">Peniophora gigantea</name>
    <dbReference type="NCBI Taxonomy" id="745531"/>
    <lineage>
        <taxon>Eukaryota</taxon>
        <taxon>Fungi</taxon>
        <taxon>Dikarya</taxon>
        <taxon>Basidiomycota</taxon>
        <taxon>Agaricomycotina</taxon>
        <taxon>Agaricomycetes</taxon>
        <taxon>Polyporales</taxon>
        <taxon>Phanerochaetaceae</taxon>
        <taxon>Phlebiopsis</taxon>
    </lineage>
</organism>
<dbReference type="OrthoDB" id="3251775at2759"/>
<dbReference type="Pfam" id="PF20151">
    <property type="entry name" value="DUF6533"/>
    <property type="match status" value="1"/>
</dbReference>
<dbReference type="AlphaFoldDB" id="A0A0C3RZT5"/>
<evidence type="ECO:0000259" key="2">
    <source>
        <dbReference type="Pfam" id="PF20151"/>
    </source>
</evidence>
<keyword evidence="1" id="KW-0812">Transmembrane</keyword>
<dbReference type="HOGENOM" id="CLU_1563428_0_0_1"/>
<feature type="transmembrane region" description="Helical" evidence="1">
    <location>
        <begin position="52"/>
        <end position="74"/>
    </location>
</feature>
<protein>
    <recommendedName>
        <fullName evidence="2">DUF6533 domain-containing protein</fullName>
    </recommendedName>
</protein>
<gene>
    <name evidence="3" type="ORF">PHLGIDRAFT_401426</name>
</gene>
<dbReference type="Proteomes" id="UP000053257">
    <property type="component" value="Unassembled WGS sequence"/>
</dbReference>
<feature type="transmembrane region" description="Helical" evidence="1">
    <location>
        <begin position="103"/>
        <end position="123"/>
    </location>
</feature>
<keyword evidence="4" id="KW-1185">Reference proteome</keyword>
<dbReference type="EMBL" id="KN840487">
    <property type="protein sequence ID" value="KIP07976.1"/>
    <property type="molecule type" value="Genomic_DNA"/>
</dbReference>
<keyword evidence="1" id="KW-0472">Membrane</keyword>
<dbReference type="InterPro" id="IPR045340">
    <property type="entry name" value="DUF6533"/>
</dbReference>
<evidence type="ECO:0000313" key="4">
    <source>
        <dbReference type="Proteomes" id="UP000053257"/>
    </source>
</evidence>
<feature type="transmembrane region" description="Helical" evidence="1">
    <location>
        <begin position="12"/>
        <end position="32"/>
    </location>
</feature>